<dbReference type="AlphaFoldDB" id="A0A7D4PXV9"/>
<sequence>MVTWAMVGTGLMADLILKDFALVENTELKALVSRDPDRADAKLKELGVEASSMTFEQALEDSGIDLIYIASPHSEHHWMAKAALEAGKHILVEKAFMENAGQAEEIYALAKSKGLFSMEAMWTKFLPLHQRLEEMVKSGRIGKLRLIEANFGFRRTFDQSHRLFDAALGGGSSLDQGVYTTSLNRWFADSGIRSIAAHGYNYPNGTDALAMTQFEFANGVVGRGNSSLATSLGLAARLVGDAGIIEIHEAFWAATKATIKTYAENHDVPEIEELEVPKLGAGYAHMIQAVSESVISGEIENQQHTHQFSLEVMRALDEIRSQLT</sequence>
<organism evidence="6 7">
    <name type="scientific">Aquiluna borgnonia</name>
    <dbReference type="NCBI Taxonomy" id="2499157"/>
    <lineage>
        <taxon>Bacteria</taxon>
        <taxon>Bacillati</taxon>
        <taxon>Actinomycetota</taxon>
        <taxon>Actinomycetes</taxon>
        <taxon>Micrococcales</taxon>
        <taxon>Microbacteriaceae</taxon>
        <taxon>Luna cluster</taxon>
        <taxon>Luna-1 subcluster</taxon>
        <taxon>Aquiluna</taxon>
    </lineage>
</organism>
<gene>
    <name evidence="6" type="ORF">HRU87_05965</name>
</gene>
<evidence type="ECO:0000259" key="5">
    <source>
        <dbReference type="Pfam" id="PF22725"/>
    </source>
</evidence>
<proteinExistence type="inferred from homology"/>
<evidence type="ECO:0000256" key="3">
    <source>
        <dbReference type="ARBA" id="ARBA00023027"/>
    </source>
</evidence>
<evidence type="ECO:0000256" key="1">
    <source>
        <dbReference type="ARBA" id="ARBA00010928"/>
    </source>
</evidence>
<dbReference type="Pfam" id="PF22725">
    <property type="entry name" value="GFO_IDH_MocA_C3"/>
    <property type="match status" value="1"/>
</dbReference>
<name>A0A7D4PXV9_9MICO</name>
<comment type="similarity">
    <text evidence="1">Belongs to the Gfo/Idh/MocA family.</text>
</comment>
<evidence type="ECO:0000259" key="4">
    <source>
        <dbReference type="Pfam" id="PF01408"/>
    </source>
</evidence>
<dbReference type="SUPFAM" id="SSF55347">
    <property type="entry name" value="Glyceraldehyde-3-phosphate dehydrogenase-like, C-terminal domain"/>
    <property type="match status" value="1"/>
</dbReference>
<accession>A0A7D4PXV9</accession>
<evidence type="ECO:0000256" key="2">
    <source>
        <dbReference type="ARBA" id="ARBA00023002"/>
    </source>
</evidence>
<dbReference type="RefSeq" id="WP_173494001.1">
    <property type="nucleotide sequence ID" value="NZ_CP054056.1"/>
</dbReference>
<dbReference type="PANTHER" id="PTHR22604">
    <property type="entry name" value="OXIDOREDUCTASES"/>
    <property type="match status" value="1"/>
</dbReference>
<keyword evidence="7" id="KW-1185">Reference proteome</keyword>
<dbReference type="Gene3D" id="3.30.360.10">
    <property type="entry name" value="Dihydrodipicolinate Reductase, domain 2"/>
    <property type="match status" value="1"/>
</dbReference>
<reference evidence="6 7" key="1">
    <citation type="submission" date="2020-05" db="EMBL/GenBank/DDBJ databases">
        <title>Aquirufa sp. strain 15G-AUS-rot a new Aquirufa species.</title>
        <authorList>
            <person name="Pitt A."/>
            <person name="Hahn M.W."/>
        </authorList>
    </citation>
    <scope>NUCLEOTIDE SEQUENCE [LARGE SCALE GENOMIC DNA]</scope>
    <source>
        <strain evidence="6 7">15G-AUS-rot</strain>
    </source>
</reference>
<keyword evidence="3" id="KW-0520">NAD</keyword>
<evidence type="ECO:0000313" key="7">
    <source>
        <dbReference type="Proteomes" id="UP000501003"/>
    </source>
</evidence>
<protein>
    <submittedName>
        <fullName evidence="6">Gfo/Idh/MocA family oxidoreductase</fullName>
    </submittedName>
</protein>
<evidence type="ECO:0000313" key="6">
    <source>
        <dbReference type="EMBL" id="QKJ25704.1"/>
    </source>
</evidence>
<dbReference type="InterPro" id="IPR055170">
    <property type="entry name" value="GFO_IDH_MocA-like_dom"/>
</dbReference>
<dbReference type="Gene3D" id="3.40.50.720">
    <property type="entry name" value="NAD(P)-binding Rossmann-like Domain"/>
    <property type="match status" value="1"/>
</dbReference>
<dbReference type="Pfam" id="PF01408">
    <property type="entry name" value="GFO_IDH_MocA"/>
    <property type="match status" value="1"/>
</dbReference>
<dbReference type="KEGG" id="aqg:HRU87_05965"/>
<dbReference type="SUPFAM" id="SSF51735">
    <property type="entry name" value="NAD(P)-binding Rossmann-fold domains"/>
    <property type="match status" value="1"/>
</dbReference>
<dbReference type="InterPro" id="IPR000683">
    <property type="entry name" value="Gfo/Idh/MocA-like_OxRdtase_N"/>
</dbReference>
<dbReference type="InterPro" id="IPR050984">
    <property type="entry name" value="Gfo/Idh/MocA_domain"/>
</dbReference>
<feature type="domain" description="GFO/IDH/MocA-like oxidoreductase" evidence="5">
    <location>
        <begin position="129"/>
        <end position="246"/>
    </location>
</feature>
<dbReference type="Proteomes" id="UP000501003">
    <property type="component" value="Chromosome"/>
</dbReference>
<dbReference type="EMBL" id="CP054056">
    <property type="protein sequence ID" value="QKJ25704.1"/>
    <property type="molecule type" value="Genomic_DNA"/>
</dbReference>
<keyword evidence="2" id="KW-0560">Oxidoreductase</keyword>
<dbReference type="InterPro" id="IPR036291">
    <property type="entry name" value="NAD(P)-bd_dom_sf"/>
</dbReference>
<dbReference type="PANTHER" id="PTHR22604:SF105">
    <property type="entry name" value="TRANS-1,2-DIHYDROBENZENE-1,2-DIOL DEHYDROGENASE"/>
    <property type="match status" value="1"/>
</dbReference>
<dbReference type="GO" id="GO:0000166">
    <property type="term" value="F:nucleotide binding"/>
    <property type="evidence" value="ECO:0007669"/>
    <property type="project" value="InterPro"/>
</dbReference>
<feature type="domain" description="Gfo/Idh/MocA-like oxidoreductase N-terminal" evidence="4">
    <location>
        <begin position="3"/>
        <end position="115"/>
    </location>
</feature>
<dbReference type="GO" id="GO:0016491">
    <property type="term" value="F:oxidoreductase activity"/>
    <property type="evidence" value="ECO:0007669"/>
    <property type="project" value="UniProtKB-KW"/>
</dbReference>